<evidence type="ECO:0000313" key="3">
    <source>
        <dbReference type="Proteomes" id="UP000297753"/>
    </source>
</evidence>
<dbReference type="OrthoDB" id="6287466at2"/>
<comment type="caution">
    <text evidence="2">The sequence shown here is derived from an EMBL/GenBank/DDBJ whole genome shotgun (WGS) entry which is preliminary data.</text>
</comment>
<organism evidence="2 3">
    <name type="scientific">Vibrio ouci</name>
    <dbReference type="NCBI Taxonomy" id="2499078"/>
    <lineage>
        <taxon>Bacteria</taxon>
        <taxon>Pseudomonadati</taxon>
        <taxon>Pseudomonadota</taxon>
        <taxon>Gammaproteobacteria</taxon>
        <taxon>Vibrionales</taxon>
        <taxon>Vibrionaceae</taxon>
        <taxon>Vibrio</taxon>
    </lineage>
</organism>
<keyword evidence="1" id="KW-0732">Signal</keyword>
<sequence>MKNRYLALIAIAPFFIQTSVASSALTPNLTDGGNRWKLTSNHDAWPASNNPHYAYYCFTNYIQDGNVQYYSWVGETFSSSGYAAQKGSQIFMYGNGKLYAVGMNWWLVEANRGLGHMTSFFPANLSNGNFFNVDFSRAGNCKSE</sequence>
<evidence type="ECO:0000256" key="1">
    <source>
        <dbReference type="SAM" id="SignalP"/>
    </source>
</evidence>
<keyword evidence="3" id="KW-1185">Reference proteome</keyword>
<dbReference type="RefSeq" id="WP_134836726.1">
    <property type="nucleotide sequence ID" value="NZ_SATR01000033.1"/>
</dbReference>
<feature type="chain" id="PRO_5021279081" evidence="1">
    <location>
        <begin position="22"/>
        <end position="144"/>
    </location>
</feature>
<feature type="signal peptide" evidence="1">
    <location>
        <begin position="1"/>
        <end position="21"/>
    </location>
</feature>
<name>A0A4Y8WB94_9VIBR</name>
<evidence type="ECO:0000313" key="2">
    <source>
        <dbReference type="EMBL" id="TFH90172.1"/>
    </source>
</evidence>
<gene>
    <name evidence="2" type="ORF">ELS82_18120</name>
</gene>
<reference evidence="2 3" key="1">
    <citation type="submission" date="2019-01" db="EMBL/GenBank/DDBJ databases">
        <title>Vibrio BEI176 sp. nov, a marine bacterium isolated from China: eastern marignal seas.</title>
        <authorList>
            <person name="Li B."/>
        </authorList>
    </citation>
    <scope>NUCLEOTIDE SEQUENCE [LARGE SCALE GENOMIC DNA]</scope>
    <source>
        <strain evidence="2 3">BEI176</strain>
    </source>
</reference>
<proteinExistence type="predicted"/>
<protein>
    <submittedName>
        <fullName evidence="2">Uncharacterized protein</fullName>
    </submittedName>
</protein>
<dbReference type="AlphaFoldDB" id="A0A4Y8WB94"/>
<dbReference type="Proteomes" id="UP000297753">
    <property type="component" value="Unassembled WGS sequence"/>
</dbReference>
<accession>A0A4Y8WB94</accession>
<dbReference type="EMBL" id="SATR01000033">
    <property type="protein sequence ID" value="TFH90172.1"/>
    <property type="molecule type" value="Genomic_DNA"/>
</dbReference>